<feature type="signal peptide" evidence="2">
    <location>
        <begin position="1"/>
        <end position="25"/>
    </location>
</feature>
<accession>A0AAV7F6J1</accession>
<gene>
    <name evidence="3" type="ORF">H6P81_001206</name>
</gene>
<dbReference type="EMBL" id="JAINDJ010000002">
    <property type="protein sequence ID" value="KAG9456698.1"/>
    <property type="molecule type" value="Genomic_DNA"/>
</dbReference>
<reference evidence="3 4" key="1">
    <citation type="submission" date="2021-07" db="EMBL/GenBank/DDBJ databases">
        <title>The Aristolochia fimbriata genome: insights into angiosperm evolution, floral development and chemical biosynthesis.</title>
        <authorList>
            <person name="Jiao Y."/>
        </authorList>
    </citation>
    <scope>NUCLEOTIDE SEQUENCE [LARGE SCALE GENOMIC DNA]</scope>
    <source>
        <strain evidence="3">IBCAS-2021</strain>
        <tissue evidence="3">Leaf</tissue>
    </source>
</reference>
<sequence length="70" mass="7599">MAASSPFLLLVLLCYLCFLPSVVYGQSYRNVSLTSSLTAGDKDSSPSSWASPPKLQEQELETIDPTSIFP</sequence>
<evidence type="ECO:0000313" key="3">
    <source>
        <dbReference type="EMBL" id="KAG9456698.1"/>
    </source>
</evidence>
<evidence type="ECO:0000256" key="1">
    <source>
        <dbReference type="SAM" id="MobiDB-lite"/>
    </source>
</evidence>
<name>A0AAV7F6J1_ARIFI</name>
<evidence type="ECO:0000313" key="4">
    <source>
        <dbReference type="Proteomes" id="UP000825729"/>
    </source>
</evidence>
<keyword evidence="2" id="KW-0732">Signal</keyword>
<feature type="chain" id="PRO_5043764854" evidence="2">
    <location>
        <begin position="26"/>
        <end position="70"/>
    </location>
</feature>
<organism evidence="3 4">
    <name type="scientific">Aristolochia fimbriata</name>
    <name type="common">White veined hardy Dutchman's pipe vine</name>
    <dbReference type="NCBI Taxonomy" id="158543"/>
    <lineage>
        <taxon>Eukaryota</taxon>
        <taxon>Viridiplantae</taxon>
        <taxon>Streptophyta</taxon>
        <taxon>Embryophyta</taxon>
        <taxon>Tracheophyta</taxon>
        <taxon>Spermatophyta</taxon>
        <taxon>Magnoliopsida</taxon>
        <taxon>Magnoliidae</taxon>
        <taxon>Piperales</taxon>
        <taxon>Aristolochiaceae</taxon>
        <taxon>Aristolochia</taxon>
    </lineage>
</organism>
<keyword evidence="4" id="KW-1185">Reference proteome</keyword>
<dbReference type="AlphaFoldDB" id="A0AAV7F6J1"/>
<comment type="caution">
    <text evidence="3">The sequence shown here is derived from an EMBL/GenBank/DDBJ whole genome shotgun (WGS) entry which is preliminary data.</text>
</comment>
<proteinExistence type="predicted"/>
<feature type="region of interest" description="Disordered" evidence="1">
    <location>
        <begin position="37"/>
        <end position="70"/>
    </location>
</feature>
<protein>
    <submittedName>
        <fullName evidence="3">Uncharacterized protein</fullName>
    </submittedName>
</protein>
<dbReference type="Proteomes" id="UP000825729">
    <property type="component" value="Unassembled WGS sequence"/>
</dbReference>
<evidence type="ECO:0000256" key="2">
    <source>
        <dbReference type="SAM" id="SignalP"/>
    </source>
</evidence>